<dbReference type="InterPro" id="IPR009000">
    <property type="entry name" value="Transl_B-barrel_sf"/>
</dbReference>
<dbReference type="Gene3D" id="2.30.30.240">
    <property type="entry name" value="PRC-barrel domain"/>
    <property type="match status" value="1"/>
</dbReference>
<evidence type="ECO:0000313" key="8">
    <source>
        <dbReference type="EMBL" id="PRR80272.1"/>
    </source>
</evidence>
<dbReference type="SUPFAM" id="SSF50346">
    <property type="entry name" value="PRC-barrel domain"/>
    <property type="match status" value="1"/>
</dbReference>
<dbReference type="PANTHER" id="PTHR33692">
    <property type="entry name" value="RIBOSOME MATURATION FACTOR RIMM"/>
    <property type="match status" value="1"/>
</dbReference>
<dbReference type="AlphaFoldDB" id="A0A2T0B8T0"/>
<sequence>MNEFLTIGQIINTHGLKGELKIHSLTDDIRRFRQLKKVYIDGEERIISWCKLQNDKVILKIEGIDSIEAAMKYRNKYLEVSREDAVKLPEGRYFIADLIGCTVFDETGEEIGKLYDVIQTKNNDVYCVKGEKEILIPVLKTIVISVNIEERKIVIKPVKQWMLE</sequence>
<comment type="similarity">
    <text evidence="5">Belongs to the RimM family.</text>
</comment>
<dbReference type="GO" id="GO:0043022">
    <property type="term" value="F:ribosome binding"/>
    <property type="evidence" value="ECO:0007669"/>
    <property type="project" value="InterPro"/>
</dbReference>
<keyword evidence="4 5" id="KW-0143">Chaperone</keyword>
<reference evidence="8 9" key="1">
    <citation type="submission" date="2018-03" db="EMBL/GenBank/DDBJ databases">
        <title>Genome sequence of Clostridium liquoris DSM 100320.</title>
        <authorList>
            <person name="Poehlein A."/>
            <person name="Daniel R."/>
        </authorList>
    </citation>
    <scope>NUCLEOTIDE SEQUENCE [LARGE SCALE GENOMIC DNA]</scope>
    <source>
        <strain evidence="8 9">DSM 100320</strain>
    </source>
</reference>
<organism evidence="8 9">
    <name type="scientific">Clostridium liquoris</name>
    <dbReference type="NCBI Taxonomy" id="1289519"/>
    <lineage>
        <taxon>Bacteria</taxon>
        <taxon>Bacillati</taxon>
        <taxon>Bacillota</taxon>
        <taxon>Clostridia</taxon>
        <taxon>Eubacteriales</taxon>
        <taxon>Clostridiaceae</taxon>
        <taxon>Clostridium</taxon>
    </lineage>
</organism>
<feature type="domain" description="PRC-barrel" evidence="7">
    <location>
        <begin position="91"/>
        <end position="160"/>
    </location>
</feature>
<protein>
    <recommendedName>
        <fullName evidence="5">Ribosome maturation factor RimM</fullName>
    </recommendedName>
</protein>
<dbReference type="InterPro" id="IPR027275">
    <property type="entry name" value="PRC-brl_dom"/>
</dbReference>
<comment type="domain">
    <text evidence="5">The PRC barrel domain binds ribosomal protein uS19.</text>
</comment>
<evidence type="ECO:0000256" key="3">
    <source>
        <dbReference type="ARBA" id="ARBA00022552"/>
    </source>
</evidence>
<dbReference type="SUPFAM" id="SSF50447">
    <property type="entry name" value="Translation proteins"/>
    <property type="match status" value="1"/>
</dbReference>
<dbReference type="InterPro" id="IPR002676">
    <property type="entry name" value="RimM_N"/>
</dbReference>
<proteinExistence type="inferred from homology"/>
<dbReference type="GO" id="GO:0005840">
    <property type="term" value="C:ribosome"/>
    <property type="evidence" value="ECO:0007669"/>
    <property type="project" value="InterPro"/>
</dbReference>
<dbReference type="GO" id="GO:0006364">
    <property type="term" value="P:rRNA processing"/>
    <property type="evidence" value="ECO:0007669"/>
    <property type="project" value="UniProtKB-UniRule"/>
</dbReference>
<comment type="subunit">
    <text evidence="5">Binds ribosomal protein uS19.</text>
</comment>
<evidence type="ECO:0000259" key="7">
    <source>
        <dbReference type="Pfam" id="PF05239"/>
    </source>
</evidence>
<evidence type="ECO:0000313" key="9">
    <source>
        <dbReference type="Proteomes" id="UP000239706"/>
    </source>
</evidence>
<keyword evidence="9" id="KW-1185">Reference proteome</keyword>
<dbReference type="InterPro" id="IPR011033">
    <property type="entry name" value="PRC_barrel-like_sf"/>
</dbReference>
<evidence type="ECO:0000259" key="6">
    <source>
        <dbReference type="Pfam" id="PF01782"/>
    </source>
</evidence>
<dbReference type="Proteomes" id="UP000239706">
    <property type="component" value="Unassembled WGS sequence"/>
</dbReference>
<dbReference type="InterPro" id="IPR036976">
    <property type="entry name" value="RimM_N_sf"/>
</dbReference>
<dbReference type="NCBIfam" id="TIGR02273">
    <property type="entry name" value="16S_RimM"/>
    <property type="match status" value="1"/>
</dbReference>
<comment type="subcellular location">
    <subcellularLocation>
        <location evidence="5">Cytoplasm</location>
    </subcellularLocation>
</comment>
<evidence type="ECO:0000256" key="4">
    <source>
        <dbReference type="ARBA" id="ARBA00023186"/>
    </source>
</evidence>
<evidence type="ECO:0000256" key="2">
    <source>
        <dbReference type="ARBA" id="ARBA00022517"/>
    </source>
</evidence>
<dbReference type="PANTHER" id="PTHR33692:SF1">
    <property type="entry name" value="RIBOSOME MATURATION FACTOR RIMM"/>
    <property type="match status" value="1"/>
</dbReference>
<dbReference type="Pfam" id="PF01782">
    <property type="entry name" value="RimM"/>
    <property type="match status" value="1"/>
</dbReference>
<dbReference type="InterPro" id="IPR011961">
    <property type="entry name" value="RimM"/>
</dbReference>
<accession>A0A2T0B8T0</accession>
<feature type="domain" description="RimM N-terminal" evidence="6">
    <location>
        <begin position="6"/>
        <end position="84"/>
    </location>
</feature>
<dbReference type="RefSeq" id="WP_106062622.1">
    <property type="nucleotide sequence ID" value="NZ_PVXO01000008.1"/>
</dbReference>
<evidence type="ECO:0000256" key="1">
    <source>
        <dbReference type="ARBA" id="ARBA00022490"/>
    </source>
</evidence>
<comment type="caution">
    <text evidence="8">The sequence shown here is derived from an EMBL/GenBank/DDBJ whole genome shotgun (WGS) entry which is preliminary data.</text>
</comment>
<dbReference type="GO" id="GO:0005737">
    <property type="term" value="C:cytoplasm"/>
    <property type="evidence" value="ECO:0007669"/>
    <property type="project" value="UniProtKB-SubCell"/>
</dbReference>
<evidence type="ECO:0000256" key="5">
    <source>
        <dbReference type="HAMAP-Rule" id="MF_00014"/>
    </source>
</evidence>
<name>A0A2T0B8T0_9CLOT</name>
<dbReference type="EMBL" id="PVXO01000008">
    <property type="protein sequence ID" value="PRR80272.1"/>
    <property type="molecule type" value="Genomic_DNA"/>
</dbReference>
<dbReference type="OrthoDB" id="9810331at2"/>
<keyword evidence="3 5" id="KW-0698">rRNA processing</keyword>
<dbReference type="Gene3D" id="2.40.30.60">
    <property type="entry name" value="RimM"/>
    <property type="match status" value="1"/>
</dbReference>
<keyword evidence="1 5" id="KW-0963">Cytoplasm</keyword>
<dbReference type="Pfam" id="PF05239">
    <property type="entry name" value="PRC"/>
    <property type="match status" value="1"/>
</dbReference>
<keyword evidence="2 5" id="KW-0690">Ribosome biogenesis</keyword>
<dbReference type="GO" id="GO:0042274">
    <property type="term" value="P:ribosomal small subunit biogenesis"/>
    <property type="evidence" value="ECO:0007669"/>
    <property type="project" value="UniProtKB-UniRule"/>
</dbReference>
<gene>
    <name evidence="5 8" type="primary">rimM</name>
    <name evidence="8" type="ORF">CLLI_04400</name>
</gene>
<dbReference type="HAMAP" id="MF_00014">
    <property type="entry name" value="Ribosome_mat_RimM"/>
    <property type="match status" value="1"/>
</dbReference>
<comment type="function">
    <text evidence="5">An accessory protein needed during the final step in the assembly of 30S ribosomal subunit, possibly for assembly of the head region. Essential for efficient processing of 16S rRNA. May be needed both before and after RbfA during the maturation of 16S rRNA. It has affinity for free ribosomal 30S subunits but not for 70S ribosomes.</text>
</comment>